<comment type="subcellular location">
    <subcellularLocation>
        <location evidence="1">Cytoplasm</location>
    </subcellularLocation>
</comment>
<dbReference type="SUPFAM" id="SSF46785">
    <property type="entry name" value="Winged helix' DNA-binding domain"/>
    <property type="match status" value="1"/>
</dbReference>
<feature type="binding site" evidence="12">
    <location>
        <position position="118"/>
    </location>
    <ligand>
        <name>Fe cation</name>
        <dbReference type="ChEBI" id="CHEBI:24875"/>
    </ligand>
</feature>
<dbReference type="CDD" id="cd07153">
    <property type="entry name" value="Fur_like"/>
    <property type="match status" value="1"/>
</dbReference>
<evidence type="ECO:0000256" key="13">
    <source>
        <dbReference type="SAM" id="MobiDB-lite"/>
    </source>
</evidence>
<comment type="subunit">
    <text evidence="3">Homodimer.</text>
</comment>
<evidence type="ECO:0000256" key="10">
    <source>
        <dbReference type="ARBA" id="ARBA00023163"/>
    </source>
</evidence>
<dbReference type="GO" id="GO:0003700">
    <property type="term" value="F:DNA-binding transcription factor activity"/>
    <property type="evidence" value="ECO:0007669"/>
    <property type="project" value="InterPro"/>
</dbReference>
<feature type="binding site" evidence="11">
    <location>
        <position position="126"/>
    </location>
    <ligand>
        <name>Zn(2+)</name>
        <dbReference type="ChEBI" id="CHEBI:29105"/>
    </ligand>
</feature>
<evidence type="ECO:0000256" key="4">
    <source>
        <dbReference type="ARBA" id="ARBA00022490"/>
    </source>
</evidence>
<keyword evidence="4" id="KW-0963">Cytoplasm</keyword>
<gene>
    <name evidence="14" type="ORF">FHR75_002492</name>
</gene>
<dbReference type="InterPro" id="IPR036390">
    <property type="entry name" value="WH_DNA-bd_sf"/>
</dbReference>
<dbReference type="GO" id="GO:1900376">
    <property type="term" value="P:regulation of secondary metabolite biosynthetic process"/>
    <property type="evidence" value="ECO:0007669"/>
    <property type="project" value="TreeGrafter"/>
</dbReference>
<evidence type="ECO:0000256" key="1">
    <source>
        <dbReference type="ARBA" id="ARBA00004496"/>
    </source>
</evidence>
<dbReference type="FunFam" id="1.10.10.10:FF:000459">
    <property type="entry name" value="Ferric uptake regulation protein"/>
    <property type="match status" value="1"/>
</dbReference>
<comment type="cofactor">
    <cofactor evidence="11">
        <name>Zn(2+)</name>
        <dbReference type="ChEBI" id="CHEBI:29105"/>
    </cofactor>
    <text evidence="11">Binds 1 zinc ion per subunit.</text>
</comment>
<keyword evidence="5" id="KW-0678">Repressor</keyword>
<feature type="binding site" evidence="11">
    <location>
        <position position="89"/>
    </location>
    <ligand>
        <name>Zn(2+)</name>
        <dbReference type="ChEBI" id="CHEBI:29105"/>
    </ligand>
</feature>
<dbReference type="Proteomes" id="UP000533269">
    <property type="component" value="Unassembled WGS sequence"/>
</dbReference>
<comment type="caution">
    <text evidence="14">The sequence shown here is derived from an EMBL/GenBank/DDBJ whole genome shotgun (WGS) entry which is preliminary data.</text>
</comment>
<evidence type="ECO:0000256" key="9">
    <source>
        <dbReference type="ARBA" id="ARBA00023125"/>
    </source>
</evidence>
<evidence type="ECO:0000313" key="15">
    <source>
        <dbReference type="Proteomes" id="UP000533269"/>
    </source>
</evidence>
<evidence type="ECO:0000256" key="7">
    <source>
        <dbReference type="ARBA" id="ARBA00022833"/>
    </source>
</evidence>
<proteinExistence type="inferred from homology"/>
<dbReference type="PANTHER" id="PTHR33202">
    <property type="entry name" value="ZINC UPTAKE REGULATION PROTEIN"/>
    <property type="match status" value="1"/>
</dbReference>
<feature type="binding site" evidence="12">
    <location>
        <position position="101"/>
    </location>
    <ligand>
        <name>Fe cation</name>
        <dbReference type="ChEBI" id="CHEBI:24875"/>
    </ligand>
</feature>
<dbReference type="RefSeq" id="WP_012086907.1">
    <property type="nucleotide sequence ID" value="NZ_JACHVY010000002.1"/>
</dbReference>
<dbReference type="GO" id="GO:0000976">
    <property type="term" value="F:transcription cis-regulatory region binding"/>
    <property type="evidence" value="ECO:0007669"/>
    <property type="project" value="TreeGrafter"/>
</dbReference>
<evidence type="ECO:0000256" key="8">
    <source>
        <dbReference type="ARBA" id="ARBA00023015"/>
    </source>
</evidence>
<evidence type="ECO:0000256" key="6">
    <source>
        <dbReference type="ARBA" id="ARBA00022723"/>
    </source>
</evidence>
<dbReference type="Gene3D" id="3.30.1490.190">
    <property type="match status" value="1"/>
</dbReference>
<protein>
    <submittedName>
        <fullName evidence="14">Fur family ferric uptake transcriptional regulator</fullName>
    </submittedName>
</protein>
<dbReference type="PANTHER" id="PTHR33202:SF2">
    <property type="entry name" value="FERRIC UPTAKE REGULATION PROTEIN"/>
    <property type="match status" value="1"/>
</dbReference>
<dbReference type="GO" id="GO:0045892">
    <property type="term" value="P:negative regulation of DNA-templated transcription"/>
    <property type="evidence" value="ECO:0007669"/>
    <property type="project" value="TreeGrafter"/>
</dbReference>
<reference evidence="14 15" key="2">
    <citation type="submission" date="2020-08" db="EMBL/GenBank/DDBJ databases">
        <authorList>
            <person name="Partida-Martinez L."/>
            <person name="Huntemann M."/>
            <person name="Clum A."/>
            <person name="Wang J."/>
            <person name="Palaniappan K."/>
            <person name="Ritter S."/>
            <person name="Chen I.-M."/>
            <person name="Stamatis D."/>
            <person name="Reddy T."/>
            <person name="O'Malley R."/>
            <person name="Daum C."/>
            <person name="Shapiro N."/>
            <person name="Ivanova N."/>
            <person name="Kyrpides N."/>
            <person name="Woyke T."/>
        </authorList>
    </citation>
    <scope>NUCLEOTIDE SEQUENCE [LARGE SCALE GENOMIC DNA]</scope>
    <source>
        <strain evidence="14 15">AS2.23</strain>
    </source>
</reference>
<evidence type="ECO:0000256" key="12">
    <source>
        <dbReference type="PIRSR" id="PIRSR602481-2"/>
    </source>
</evidence>
<dbReference type="Gene3D" id="1.10.10.10">
    <property type="entry name" value="Winged helix-like DNA-binding domain superfamily/Winged helix DNA-binding domain"/>
    <property type="match status" value="1"/>
</dbReference>
<feature type="binding site" evidence="11">
    <location>
        <position position="86"/>
    </location>
    <ligand>
        <name>Zn(2+)</name>
        <dbReference type="ChEBI" id="CHEBI:29105"/>
    </ligand>
</feature>
<dbReference type="EMBL" id="JACHVY010000002">
    <property type="protein sequence ID" value="MBB2901677.1"/>
    <property type="molecule type" value="Genomic_DNA"/>
</dbReference>
<evidence type="ECO:0000313" key="14">
    <source>
        <dbReference type="EMBL" id="MBB2901677.1"/>
    </source>
</evidence>
<name>A0A7W4TNC4_KINRA</name>
<dbReference type="GO" id="GO:0005829">
    <property type="term" value="C:cytosol"/>
    <property type="evidence" value="ECO:0007669"/>
    <property type="project" value="TreeGrafter"/>
</dbReference>
<dbReference type="GO" id="GO:0008270">
    <property type="term" value="F:zinc ion binding"/>
    <property type="evidence" value="ECO:0007669"/>
    <property type="project" value="TreeGrafter"/>
</dbReference>
<dbReference type="Pfam" id="PF01475">
    <property type="entry name" value="FUR"/>
    <property type="match status" value="1"/>
</dbReference>
<keyword evidence="8" id="KW-0805">Transcription regulation</keyword>
<feature type="binding site" evidence="11">
    <location>
        <position position="129"/>
    </location>
    <ligand>
        <name>Zn(2+)</name>
        <dbReference type="ChEBI" id="CHEBI:29105"/>
    </ligand>
</feature>
<dbReference type="InterPro" id="IPR002481">
    <property type="entry name" value="FUR"/>
</dbReference>
<keyword evidence="9" id="KW-0238">DNA-binding</keyword>
<keyword evidence="10" id="KW-0804">Transcription</keyword>
<dbReference type="OMA" id="HDHVILT"/>
<evidence type="ECO:0000256" key="2">
    <source>
        <dbReference type="ARBA" id="ARBA00007957"/>
    </source>
</evidence>
<evidence type="ECO:0000256" key="11">
    <source>
        <dbReference type="PIRSR" id="PIRSR602481-1"/>
    </source>
</evidence>
<keyword evidence="12" id="KW-0408">Iron</keyword>
<sequence>MSTPARRSTKQRSAVSAVLDEADAFLSAQDLHATLRARGENVGLATVYRALQVLAEDGDVDVLRTDDGGEAVYRRCSTGHHHHLVCRRCGKTVEVEGPAVEAWAKRVGADHGFSAVQHVVEVFGVCAQCTELAGDAEPAGDPVPEPAGEGATRPTGPRVPGTSGDDR</sequence>
<dbReference type="InterPro" id="IPR036388">
    <property type="entry name" value="WH-like_DNA-bd_sf"/>
</dbReference>
<evidence type="ECO:0000256" key="5">
    <source>
        <dbReference type="ARBA" id="ARBA00022491"/>
    </source>
</evidence>
<keyword evidence="7 11" id="KW-0862">Zinc</keyword>
<evidence type="ECO:0000256" key="3">
    <source>
        <dbReference type="ARBA" id="ARBA00011738"/>
    </source>
</evidence>
<accession>A0A7W4TNC4</accession>
<dbReference type="InterPro" id="IPR043135">
    <property type="entry name" value="Fur_C"/>
</dbReference>
<dbReference type="AlphaFoldDB" id="A0A7W4TNC4"/>
<feature type="binding site" evidence="12">
    <location>
        <position position="80"/>
    </location>
    <ligand>
        <name>Fe cation</name>
        <dbReference type="ChEBI" id="CHEBI:24875"/>
    </ligand>
</feature>
<comment type="similarity">
    <text evidence="2">Belongs to the Fur family.</text>
</comment>
<comment type="cofactor">
    <cofactor evidence="12">
        <name>Mn(2+)</name>
        <dbReference type="ChEBI" id="CHEBI:29035"/>
    </cofactor>
    <cofactor evidence="12">
        <name>Fe(2+)</name>
        <dbReference type="ChEBI" id="CHEBI:29033"/>
    </cofactor>
    <text evidence="12">Binds 1 Mn(2+) or Fe(2+) ion per subunit.</text>
</comment>
<feature type="region of interest" description="Disordered" evidence="13">
    <location>
        <begin position="134"/>
        <end position="167"/>
    </location>
</feature>
<keyword evidence="6 11" id="KW-0479">Metal-binding</keyword>
<reference evidence="14 15" key="1">
    <citation type="submission" date="2020-08" db="EMBL/GenBank/DDBJ databases">
        <title>The Agave Microbiome: Exploring the role of microbial communities in plant adaptations to desert environments.</title>
        <authorList>
            <person name="Partida-Martinez L.P."/>
        </authorList>
    </citation>
    <scope>NUCLEOTIDE SEQUENCE [LARGE SCALE GENOMIC DNA]</scope>
    <source>
        <strain evidence="14 15">AS2.23</strain>
    </source>
</reference>
<organism evidence="14 15">
    <name type="scientific">Kineococcus radiotolerans</name>
    <dbReference type="NCBI Taxonomy" id="131568"/>
    <lineage>
        <taxon>Bacteria</taxon>
        <taxon>Bacillati</taxon>
        <taxon>Actinomycetota</taxon>
        <taxon>Actinomycetes</taxon>
        <taxon>Kineosporiales</taxon>
        <taxon>Kineosporiaceae</taxon>
        <taxon>Kineococcus</taxon>
    </lineage>
</organism>